<feature type="signal peptide" evidence="11">
    <location>
        <begin position="1"/>
        <end position="22"/>
    </location>
</feature>
<dbReference type="CDD" id="cd00342">
    <property type="entry name" value="gram_neg_porins"/>
    <property type="match status" value="1"/>
</dbReference>
<gene>
    <name evidence="13" type="ORF">WT56_28060</name>
</gene>
<dbReference type="InterPro" id="IPR050298">
    <property type="entry name" value="Gram-neg_bact_OMP"/>
</dbReference>
<keyword evidence="10" id="KW-0998">Cell outer membrane</keyword>
<dbReference type="Pfam" id="PF13609">
    <property type="entry name" value="Porin_4"/>
    <property type="match status" value="1"/>
</dbReference>
<evidence type="ECO:0000256" key="9">
    <source>
        <dbReference type="ARBA" id="ARBA00023136"/>
    </source>
</evidence>
<comment type="subunit">
    <text evidence="2">Homotrimer.</text>
</comment>
<evidence type="ECO:0000313" key="13">
    <source>
        <dbReference type="EMBL" id="KWF22068.1"/>
    </source>
</evidence>
<name>A0A132EAI3_9BURK</name>
<dbReference type="Proteomes" id="UP000062912">
    <property type="component" value="Unassembled WGS sequence"/>
</dbReference>
<organism evidence="13 14">
    <name type="scientific">Burkholderia pseudomultivorans</name>
    <dbReference type="NCBI Taxonomy" id="1207504"/>
    <lineage>
        <taxon>Bacteria</taxon>
        <taxon>Pseudomonadati</taxon>
        <taxon>Pseudomonadota</taxon>
        <taxon>Betaproteobacteria</taxon>
        <taxon>Burkholderiales</taxon>
        <taxon>Burkholderiaceae</taxon>
        <taxon>Burkholderia</taxon>
        <taxon>Burkholderia cepacia complex</taxon>
    </lineage>
</organism>
<reference evidence="13 14" key="1">
    <citation type="submission" date="2015-11" db="EMBL/GenBank/DDBJ databases">
        <title>Expanding the genomic diversity of Burkholderia species for the development of highly accurate diagnostics.</title>
        <authorList>
            <person name="Sahl J."/>
            <person name="Keim P."/>
            <person name="Wagner D."/>
        </authorList>
    </citation>
    <scope>NUCLEOTIDE SEQUENCE [LARGE SCALE GENOMIC DNA]</scope>
    <source>
        <strain evidence="13 14">MSMB368WGS</strain>
    </source>
</reference>
<evidence type="ECO:0000256" key="8">
    <source>
        <dbReference type="ARBA" id="ARBA00023114"/>
    </source>
</evidence>
<comment type="caution">
    <text evidence="13">The sequence shown here is derived from an EMBL/GenBank/DDBJ whole genome shotgun (WGS) entry which is preliminary data.</text>
</comment>
<keyword evidence="5" id="KW-0812">Transmembrane</keyword>
<keyword evidence="9" id="KW-0472">Membrane</keyword>
<keyword evidence="6 11" id="KW-0732">Signal</keyword>
<evidence type="ECO:0000256" key="1">
    <source>
        <dbReference type="ARBA" id="ARBA00004571"/>
    </source>
</evidence>
<feature type="domain" description="Porin" evidence="12">
    <location>
        <begin position="12"/>
        <end position="308"/>
    </location>
</feature>
<proteinExistence type="predicted"/>
<dbReference type="InterPro" id="IPR023614">
    <property type="entry name" value="Porin_dom_sf"/>
</dbReference>
<evidence type="ECO:0000256" key="2">
    <source>
        <dbReference type="ARBA" id="ARBA00011233"/>
    </source>
</evidence>
<dbReference type="GO" id="GO:0046930">
    <property type="term" value="C:pore complex"/>
    <property type="evidence" value="ECO:0007669"/>
    <property type="project" value="UniProtKB-KW"/>
</dbReference>
<evidence type="ECO:0000256" key="5">
    <source>
        <dbReference type="ARBA" id="ARBA00022692"/>
    </source>
</evidence>
<evidence type="ECO:0000256" key="6">
    <source>
        <dbReference type="ARBA" id="ARBA00022729"/>
    </source>
</evidence>
<dbReference type="GO" id="GO:0015288">
    <property type="term" value="F:porin activity"/>
    <property type="evidence" value="ECO:0007669"/>
    <property type="project" value="UniProtKB-KW"/>
</dbReference>
<dbReference type="GO" id="GO:0034220">
    <property type="term" value="P:monoatomic ion transmembrane transport"/>
    <property type="evidence" value="ECO:0007669"/>
    <property type="project" value="InterPro"/>
</dbReference>
<dbReference type="PRINTS" id="PR00182">
    <property type="entry name" value="ECOLNEIPORIN"/>
</dbReference>
<dbReference type="PANTHER" id="PTHR34501">
    <property type="entry name" value="PROTEIN YDDL-RELATED"/>
    <property type="match status" value="1"/>
</dbReference>
<evidence type="ECO:0000256" key="7">
    <source>
        <dbReference type="ARBA" id="ARBA00023065"/>
    </source>
</evidence>
<evidence type="ECO:0000256" key="3">
    <source>
        <dbReference type="ARBA" id="ARBA00022448"/>
    </source>
</evidence>
<dbReference type="SUPFAM" id="SSF56935">
    <property type="entry name" value="Porins"/>
    <property type="match status" value="1"/>
</dbReference>
<evidence type="ECO:0000256" key="10">
    <source>
        <dbReference type="ARBA" id="ARBA00023237"/>
    </source>
</evidence>
<sequence>MKTRLKTGLGVVLAMGMGAAHAQSSVTLYGVIDNGIEYQDAGAGAVARAVSGGLFASRFGLKGSEDIGGGIRVNFQLEQGFNGVTGAASNAAAAFNRQAWVGFSGAFGESRIGLQNTPQYIFMNPELDPLAVMSIASPMNNFNSLTVRVNNAISYFTPTVRGLTAQFMVAMRDATTRPSNGLQFYNVAARYANGPFRAAAGYEQANNATGTSTLKIFNAGTSVEVGAARFYLAYHSERQTDNSIKRDVYEASGSYRLNPFNQVALLYGYAHDRTGNGNNAQQIGINYEYYFSKATTLYASGGFIQNRNKAQFTLNGTAYGGVAGTPGANARGMVLGLVHTF</sequence>
<dbReference type="PRINTS" id="PR00184">
    <property type="entry name" value="NEISSPPORIN"/>
</dbReference>
<evidence type="ECO:0000259" key="12">
    <source>
        <dbReference type="Pfam" id="PF13609"/>
    </source>
</evidence>
<evidence type="ECO:0000256" key="4">
    <source>
        <dbReference type="ARBA" id="ARBA00022452"/>
    </source>
</evidence>
<comment type="subcellular location">
    <subcellularLocation>
        <location evidence="1">Cell outer membrane</location>
        <topology evidence="1">Multi-pass membrane protein</topology>
    </subcellularLocation>
</comment>
<dbReference type="AlphaFoldDB" id="A0A132EAI3"/>
<dbReference type="InterPro" id="IPR001702">
    <property type="entry name" value="Porin_Gram-ve"/>
</dbReference>
<dbReference type="InterPro" id="IPR002299">
    <property type="entry name" value="Porin_Neis"/>
</dbReference>
<keyword evidence="3" id="KW-0813">Transport</keyword>
<feature type="chain" id="PRO_5007290565" evidence="11">
    <location>
        <begin position="23"/>
        <end position="341"/>
    </location>
</feature>
<dbReference type="InterPro" id="IPR033900">
    <property type="entry name" value="Gram_neg_porin_domain"/>
</dbReference>
<keyword evidence="8" id="KW-0626">Porin</keyword>
<protein>
    <submittedName>
        <fullName evidence="13">Porin</fullName>
    </submittedName>
</protein>
<dbReference type="GO" id="GO:0009279">
    <property type="term" value="C:cell outer membrane"/>
    <property type="evidence" value="ECO:0007669"/>
    <property type="project" value="UniProtKB-SubCell"/>
</dbReference>
<evidence type="ECO:0000256" key="11">
    <source>
        <dbReference type="SAM" id="SignalP"/>
    </source>
</evidence>
<keyword evidence="7" id="KW-0406">Ion transport</keyword>
<dbReference type="PANTHER" id="PTHR34501:SF9">
    <property type="entry name" value="MAJOR OUTER MEMBRANE PROTEIN P.IA"/>
    <property type="match status" value="1"/>
</dbReference>
<dbReference type="Gene3D" id="2.40.160.10">
    <property type="entry name" value="Porin"/>
    <property type="match status" value="1"/>
</dbReference>
<dbReference type="EMBL" id="LPJR01000071">
    <property type="protein sequence ID" value="KWF22068.1"/>
    <property type="molecule type" value="Genomic_DNA"/>
</dbReference>
<accession>A0A132EAI3</accession>
<keyword evidence="4" id="KW-1134">Transmembrane beta strand</keyword>
<dbReference type="OrthoDB" id="8576858at2"/>
<evidence type="ECO:0000313" key="14">
    <source>
        <dbReference type="Proteomes" id="UP000062912"/>
    </source>
</evidence>